<reference evidence="1 2" key="1">
    <citation type="journal article" date="2019" name="Nat. Plants">
        <title>Genome sequencing of Musa balbisiana reveals subgenome evolution and function divergence in polyploid bananas.</title>
        <authorList>
            <person name="Yao X."/>
        </authorList>
    </citation>
    <scope>NUCLEOTIDE SEQUENCE [LARGE SCALE GENOMIC DNA]</scope>
    <source>
        <strain evidence="2">cv. DH-PKW</strain>
        <tissue evidence="1">Leaves</tissue>
    </source>
</reference>
<gene>
    <name evidence="1" type="ORF">C4D60_Mb06t15450</name>
</gene>
<proteinExistence type="predicted"/>
<accession>A0A4S8IN73</accession>
<dbReference type="Proteomes" id="UP000317650">
    <property type="component" value="Chromosome 6"/>
</dbReference>
<evidence type="ECO:0000313" key="1">
    <source>
        <dbReference type="EMBL" id="THU49997.1"/>
    </source>
</evidence>
<sequence>MYCCRPREGIFLCFRVYDGGHHPAALPPAELNTASDRRWKVPRGGGSVDWSPPLPSFVPSPSRPDPLIPVRLRPASSLFSPRIAAAVSTRRSYALLRIWGFGASSPPVAPISGIGLTLDFDLPFRVFDRGSDLVVCSPIHAVSGGALRGF</sequence>
<keyword evidence="2" id="KW-1185">Reference proteome</keyword>
<organism evidence="1 2">
    <name type="scientific">Musa balbisiana</name>
    <name type="common">Banana</name>
    <dbReference type="NCBI Taxonomy" id="52838"/>
    <lineage>
        <taxon>Eukaryota</taxon>
        <taxon>Viridiplantae</taxon>
        <taxon>Streptophyta</taxon>
        <taxon>Embryophyta</taxon>
        <taxon>Tracheophyta</taxon>
        <taxon>Spermatophyta</taxon>
        <taxon>Magnoliopsida</taxon>
        <taxon>Liliopsida</taxon>
        <taxon>Zingiberales</taxon>
        <taxon>Musaceae</taxon>
        <taxon>Musa</taxon>
    </lineage>
</organism>
<dbReference type="EMBL" id="PYDT01000009">
    <property type="protein sequence ID" value="THU49997.1"/>
    <property type="molecule type" value="Genomic_DNA"/>
</dbReference>
<name>A0A4S8IN73_MUSBA</name>
<protein>
    <submittedName>
        <fullName evidence="1">Uncharacterized protein</fullName>
    </submittedName>
</protein>
<evidence type="ECO:0000313" key="2">
    <source>
        <dbReference type="Proteomes" id="UP000317650"/>
    </source>
</evidence>
<comment type="caution">
    <text evidence="1">The sequence shown here is derived from an EMBL/GenBank/DDBJ whole genome shotgun (WGS) entry which is preliminary data.</text>
</comment>
<dbReference type="AlphaFoldDB" id="A0A4S8IN73"/>